<evidence type="ECO:0000256" key="2">
    <source>
        <dbReference type="ARBA" id="ARBA00022448"/>
    </source>
</evidence>
<evidence type="ECO:0000256" key="4">
    <source>
        <dbReference type="ARBA" id="ARBA00022989"/>
    </source>
</evidence>
<keyword evidence="7" id="KW-0869">Chloride channel</keyword>
<dbReference type="PANTHER" id="PTHR43427:SF6">
    <property type="entry name" value="CHLORIDE CHANNEL PROTEIN CLC-E"/>
    <property type="match status" value="1"/>
</dbReference>
<comment type="caution">
    <text evidence="11">The sequence shown here is derived from an EMBL/GenBank/DDBJ whole genome shotgun (WGS) entry which is preliminary data.</text>
</comment>
<keyword evidence="4 10" id="KW-1133">Transmembrane helix</keyword>
<evidence type="ECO:0000256" key="6">
    <source>
        <dbReference type="ARBA" id="ARBA00023136"/>
    </source>
</evidence>
<feature type="transmembrane region" description="Helical" evidence="10">
    <location>
        <begin position="29"/>
        <end position="56"/>
    </location>
</feature>
<dbReference type="Pfam" id="PF00654">
    <property type="entry name" value="Voltage_CLC"/>
    <property type="match status" value="1"/>
</dbReference>
<protein>
    <submittedName>
        <fullName evidence="11">Chloride channel protein</fullName>
    </submittedName>
</protein>
<evidence type="ECO:0000256" key="5">
    <source>
        <dbReference type="ARBA" id="ARBA00023065"/>
    </source>
</evidence>
<feature type="transmembrane region" description="Helical" evidence="10">
    <location>
        <begin position="173"/>
        <end position="197"/>
    </location>
</feature>
<feature type="transmembrane region" description="Helical" evidence="10">
    <location>
        <begin position="246"/>
        <end position="265"/>
    </location>
</feature>
<keyword evidence="12" id="KW-1185">Reference proteome</keyword>
<dbReference type="SUPFAM" id="SSF54631">
    <property type="entry name" value="CBS-domain pair"/>
    <property type="match status" value="1"/>
</dbReference>
<evidence type="ECO:0000313" key="11">
    <source>
        <dbReference type="EMBL" id="GBQ05030.1"/>
    </source>
</evidence>
<comment type="subcellular location">
    <subcellularLocation>
        <location evidence="1">Membrane</location>
        <topology evidence="1">Multi-pass membrane protein</topology>
    </subcellularLocation>
</comment>
<dbReference type="InterPro" id="IPR046342">
    <property type="entry name" value="CBS_dom_sf"/>
</dbReference>
<keyword evidence="2" id="KW-0813">Transport</keyword>
<feature type="transmembrane region" description="Helical" evidence="10">
    <location>
        <begin position="76"/>
        <end position="98"/>
    </location>
</feature>
<evidence type="ECO:0000256" key="1">
    <source>
        <dbReference type="ARBA" id="ARBA00004141"/>
    </source>
</evidence>
<gene>
    <name evidence="11" type="ORF">AA15669_0269</name>
</gene>
<dbReference type="Gene3D" id="3.10.580.10">
    <property type="entry name" value="CBS-domain"/>
    <property type="match status" value="1"/>
</dbReference>
<evidence type="ECO:0000256" key="7">
    <source>
        <dbReference type="ARBA" id="ARBA00023173"/>
    </source>
</evidence>
<feature type="transmembrane region" description="Helical" evidence="10">
    <location>
        <begin position="410"/>
        <end position="429"/>
    </location>
</feature>
<keyword evidence="8" id="KW-0868">Chloride</keyword>
<reference evidence="11" key="1">
    <citation type="submission" date="2013-04" db="EMBL/GenBank/DDBJ databases">
        <title>The genome sequencing project of 58 acetic acid bacteria.</title>
        <authorList>
            <person name="Okamoto-Kainuma A."/>
            <person name="Ishikawa M."/>
            <person name="Umino S."/>
            <person name="Koizumi Y."/>
            <person name="Shiwa Y."/>
            <person name="Yoshikawa H."/>
            <person name="Matsutani M."/>
            <person name="Matsushita K."/>
        </authorList>
    </citation>
    <scope>NUCLEOTIDE SEQUENCE</scope>
    <source>
        <strain evidence="11">DSM 15669</strain>
    </source>
</reference>
<keyword evidence="3 10" id="KW-0812">Transmembrane</keyword>
<sequence>MGRLSEGWERRFALHVPPALRVLVRKSEVWLTILAGCVGALGGLCVLIVTNITLLAHSVLYGLHNGGRLSGLPSLPLWRCVLALGGGGLVVGLFGLLVSRLLNRRPVDPVEANALHGGRMSVRESLLLVMQTILSNGAGASIGLEAGYTQISAALGSRIGQAFRVRREDLRMLVGAGAAGAIGAAFDAPIAGAFYAFELIIGTYSIAALCPVAVASVVGVGIIHLVHGHHATNALHENWHMGWHDCTGVAVLSIACALSAIAMMYCVTQTEAFFRRFPLPAWGRPVLGGALVALIAAPYPSVLSAGHAGMGRVLAGEVVPQVALLLFVMKALASCLSIGAGFRGGLFFASLYLGALAGEGYGALLAPYGLAPDSLAICAVLGMSAMAVAIIGGPMTIICMMLEITDNASIGGGVVLAAVLSLLTVRRLFGYNFATWRFHLRGESIRSAVDVGWMRSLTVQRLMRDRVRSLPVSATVAQAQALYPLETGQRIIVMDSEGRYEGMVAIAELHLAPPSDTPIGQLAHFKDAVLLPTMSARDAVEAFAEAEADVLVVVEDRQSRQVVGQLSEQYTLRRYTAELERCRRELAGEDHFSV</sequence>
<keyword evidence="6 10" id="KW-0472">Membrane</keyword>
<evidence type="ECO:0000313" key="12">
    <source>
        <dbReference type="Proteomes" id="UP001062901"/>
    </source>
</evidence>
<name>A0ABQ0NWQ9_9PROT</name>
<dbReference type="InterPro" id="IPR050368">
    <property type="entry name" value="ClC-type_chloride_channel"/>
</dbReference>
<dbReference type="InterPro" id="IPR014743">
    <property type="entry name" value="Cl-channel_core"/>
</dbReference>
<feature type="transmembrane region" description="Helical" evidence="10">
    <location>
        <begin position="203"/>
        <end position="226"/>
    </location>
</feature>
<keyword evidence="9" id="KW-0407">Ion channel</keyword>
<feature type="transmembrane region" description="Helical" evidence="10">
    <location>
        <begin position="285"/>
        <end position="306"/>
    </location>
</feature>
<dbReference type="PRINTS" id="PR00762">
    <property type="entry name" value="CLCHANNEL"/>
</dbReference>
<keyword evidence="5" id="KW-0406">Ion transport</keyword>
<evidence type="ECO:0000256" key="9">
    <source>
        <dbReference type="ARBA" id="ARBA00023303"/>
    </source>
</evidence>
<evidence type="ECO:0000256" key="3">
    <source>
        <dbReference type="ARBA" id="ARBA00022692"/>
    </source>
</evidence>
<dbReference type="RefSeq" id="WP_018979811.1">
    <property type="nucleotide sequence ID" value="NZ_BAQD01000003.1"/>
</dbReference>
<dbReference type="PANTHER" id="PTHR43427">
    <property type="entry name" value="CHLORIDE CHANNEL PROTEIN CLC-E"/>
    <property type="match status" value="1"/>
</dbReference>
<dbReference type="SUPFAM" id="SSF81340">
    <property type="entry name" value="Clc chloride channel"/>
    <property type="match status" value="1"/>
</dbReference>
<dbReference type="Gene3D" id="1.10.3080.10">
    <property type="entry name" value="Clc chloride channel"/>
    <property type="match status" value="1"/>
</dbReference>
<dbReference type="Proteomes" id="UP001062901">
    <property type="component" value="Unassembled WGS sequence"/>
</dbReference>
<proteinExistence type="predicted"/>
<feature type="transmembrane region" description="Helical" evidence="10">
    <location>
        <begin position="375"/>
        <end position="398"/>
    </location>
</feature>
<dbReference type="CDD" id="cd00400">
    <property type="entry name" value="Voltage_gated_ClC"/>
    <property type="match status" value="1"/>
</dbReference>
<feature type="transmembrane region" description="Helical" evidence="10">
    <location>
        <begin position="318"/>
        <end position="340"/>
    </location>
</feature>
<dbReference type="InterPro" id="IPR001807">
    <property type="entry name" value="ClC"/>
</dbReference>
<evidence type="ECO:0000256" key="10">
    <source>
        <dbReference type="SAM" id="Phobius"/>
    </source>
</evidence>
<dbReference type="EMBL" id="BAQD01000003">
    <property type="protein sequence ID" value="GBQ05030.1"/>
    <property type="molecule type" value="Genomic_DNA"/>
</dbReference>
<feature type="transmembrane region" description="Helical" evidence="10">
    <location>
        <begin position="346"/>
        <end position="368"/>
    </location>
</feature>
<evidence type="ECO:0000256" key="8">
    <source>
        <dbReference type="ARBA" id="ARBA00023214"/>
    </source>
</evidence>
<organism evidence="11 12">
    <name type="scientific">Saccharibacter floricola DSM 15669</name>
    <dbReference type="NCBI Taxonomy" id="1123227"/>
    <lineage>
        <taxon>Bacteria</taxon>
        <taxon>Pseudomonadati</taxon>
        <taxon>Pseudomonadota</taxon>
        <taxon>Alphaproteobacteria</taxon>
        <taxon>Acetobacterales</taxon>
        <taxon>Acetobacteraceae</taxon>
        <taxon>Saccharibacter</taxon>
    </lineage>
</organism>
<accession>A0ABQ0NWQ9</accession>